<dbReference type="InterPro" id="IPR058379">
    <property type="entry name" value="DUF8066"/>
</dbReference>
<sequence length="94" mass="10731">MQGFAIFIAIVGLITTVLWLLIGWRAMTAHERVADAASLLAEQLRKMNEGTTLEEAQRVLYNEFLNEVKPDKSLSVEERSELFKSWKANSTFEK</sequence>
<evidence type="ECO:0000256" key="1">
    <source>
        <dbReference type="SAM" id="Phobius"/>
    </source>
</evidence>
<keyword evidence="3" id="KW-1185">Reference proteome</keyword>
<dbReference type="RefSeq" id="WP_178935294.1">
    <property type="nucleotide sequence ID" value="NZ_JACBAZ010000041.1"/>
</dbReference>
<accession>A0A851GKZ0</accession>
<proteinExistence type="predicted"/>
<keyword evidence="1" id="KW-0472">Membrane</keyword>
<feature type="transmembrane region" description="Helical" evidence="1">
    <location>
        <begin position="6"/>
        <end position="24"/>
    </location>
</feature>
<dbReference type="EMBL" id="JACBAZ010000041">
    <property type="protein sequence ID" value="NWK57799.1"/>
    <property type="molecule type" value="Genomic_DNA"/>
</dbReference>
<reference evidence="2 3" key="1">
    <citation type="submission" date="2020-07" db="EMBL/GenBank/DDBJ databases">
        <title>Roseicoccus Jingziensis gen. nov., sp. nov., isolated from coastal seawater.</title>
        <authorList>
            <person name="Feng X."/>
        </authorList>
    </citation>
    <scope>NUCLEOTIDE SEQUENCE [LARGE SCALE GENOMIC DNA]</scope>
    <source>
        <strain evidence="2 3">N1E253</strain>
    </source>
</reference>
<gene>
    <name evidence="2" type="ORF">HW115_19425</name>
</gene>
<dbReference type="Pfam" id="PF26262">
    <property type="entry name" value="DUF8066"/>
    <property type="match status" value="1"/>
</dbReference>
<keyword evidence="1" id="KW-1133">Transmembrane helix</keyword>
<keyword evidence="1" id="KW-0812">Transmembrane</keyword>
<dbReference type="AlphaFoldDB" id="A0A851GKZ0"/>
<evidence type="ECO:0000313" key="3">
    <source>
        <dbReference type="Proteomes" id="UP000557872"/>
    </source>
</evidence>
<evidence type="ECO:0000313" key="2">
    <source>
        <dbReference type="EMBL" id="NWK57799.1"/>
    </source>
</evidence>
<protein>
    <submittedName>
        <fullName evidence="2">Uncharacterized protein</fullName>
    </submittedName>
</protein>
<dbReference type="Proteomes" id="UP000557872">
    <property type="component" value="Unassembled WGS sequence"/>
</dbReference>
<organism evidence="2 3">
    <name type="scientific">Oceaniferula marina</name>
    <dbReference type="NCBI Taxonomy" id="2748318"/>
    <lineage>
        <taxon>Bacteria</taxon>
        <taxon>Pseudomonadati</taxon>
        <taxon>Verrucomicrobiota</taxon>
        <taxon>Verrucomicrobiia</taxon>
        <taxon>Verrucomicrobiales</taxon>
        <taxon>Verrucomicrobiaceae</taxon>
        <taxon>Oceaniferula</taxon>
    </lineage>
</organism>
<name>A0A851GKZ0_9BACT</name>
<comment type="caution">
    <text evidence="2">The sequence shown here is derived from an EMBL/GenBank/DDBJ whole genome shotgun (WGS) entry which is preliminary data.</text>
</comment>